<dbReference type="HOGENOM" id="CLU_113372_0_0_1"/>
<gene>
    <name evidence="3" type="ORF">CSUB01_11607</name>
</gene>
<dbReference type="STRING" id="1173701.A0A066X1Q2"/>
<dbReference type="Proteomes" id="UP000027238">
    <property type="component" value="Unassembled WGS sequence"/>
</dbReference>
<dbReference type="InterPro" id="IPR053187">
    <property type="entry name" value="Notoamide_regulator"/>
</dbReference>
<organism evidence="3 4">
    <name type="scientific">Colletotrichum sublineola</name>
    <name type="common">Sorghum anthracnose fungus</name>
    <dbReference type="NCBI Taxonomy" id="1173701"/>
    <lineage>
        <taxon>Eukaryota</taxon>
        <taxon>Fungi</taxon>
        <taxon>Dikarya</taxon>
        <taxon>Ascomycota</taxon>
        <taxon>Pezizomycotina</taxon>
        <taxon>Sordariomycetes</taxon>
        <taxon>Hypocreomycetidae</taxon>
        <taxon>Glomerellales</taxon>
        <taxon>Glomerellaceae</taxon>
        <taxon>Colletotrichum</taxon>
        <taxon>Colletotrichum graminicola species complex</taxon>
    </lineage>
</organism>
<dbReference type="SMART" id="SM00066">
    <property type="entry name" value="GAL4"/>
    <property type="match status" value="1"/>
</dbReference>
<dbReference type="eggNOG" id="ENOG502R6ZU">
    <property type="taxonomic scope" value="Eukaryota"/>
</dbReference>
<dbReference type="OrthoDB" id="4848930at2759"/>
<dbReference type="GO" id="GO:0000981">
    <property type="term" value="F:DNA-binding transcription factor activity, RNA polymerase II-specific"/>
    <property type="evidence" value="ECO:0007669"/>
    <property type="project" value="InterPro"/>
</dbReference>
<dbReference type="PANTHER" id="PTHR47256:SF1">
    <property type="entry name" value="ZN(II)2CYS6 TRANSCRIPTION FACTOR (EUROFUNG)"/>
    <property type="match status" value="1"/>
</dbReference>
<evidence type="ECO:0000313" key="4">
    <source>
        <dbReference type="Proteomes" id="UP000027238"/>
    </source>
</evidence>
<dbReference type="EMBL" id="JMSE01001290">
    <property type="protein sequence ID" value="KDN62887.1"/>
    <property type="molecule type" value="Genomic_DNA"/>
</dbReference>
<proteinExistence type="predicted"/>
<protein>
    <recommendedName>
        <fullName evidence="2">Zn(2)-C6 fungal-type domain-containing protein</fullName>
    </recommendedName>
</protein>
<dbReference type="PROSITE" id="PS00463">
    <property type="entry name" value="ZN2_CY6_FUNGAL_1"/>
    <property type="match status" value="1"/>
</dbReference>
<feature type="domain" description="Zn(2)-C6 fungal-type" evidence="2">
    <location>
        <begin position="62"/>
        <end position="92"/>
    </location>
</feature>
<dbReference type="SUPFAM" id="SSF57701">
    <property type="entry name" value="Zn2/Cys6 DNA-binding domain"/>
    <property type="match status" value="1"/>
</dbReference>
<dbReference type="OMA" id="YKTECRR"/>
<name>A0A066X1Q2_COLSU</name>
<dbReference type="CDD" id="cd00067">
    <property type="entry name" value="GAL4"/>
    <property type="match status" value="1"/>
</dbReference>
<evidence type="ECO:0000313" key="3">
    <source>
        <dbReference type="EMBL" id="KDN62887.1"/>
    </source>
</evidence>
<reference evidence="4" key="1">
    <citation type="journal article" date="2014" name="Genome Announc.">
        <title>Draft genome sequence of Colletotrichum sublineola, a destructive pathogen of cultivated sorghum.</title>
        <authorList>
            <person name="Baroncelli R."/>
            <person name="Sanz-Martin J.M."/>
            <person name="Rech G.E."/>
            <person name="Sukno S.A."/>
            <person name="Thon M.R."/>
        </authorList>
    </citation>
    <scope>NUCLEOTIDE SEQUENCE [LARGE SCALE GENOMIC DNA]</scope>
    <source>
        <strain evidence="4">TX430BB</strain>
    </source>
</reference>
<dbReference type="PROSITE" id="PS50048">
    <property type="entry name" value="ZN2_CY6_FUNGAL_2"/>
    <property type="match status" value="1"/>
</dbReference>
<dbReference type="PRINTS" id="PR00755">
    <property type="entry name" value="AFLATOXINBRP"/>
</dbReference>
<dbReference type="InterPro" id="IPR001138">
    <property type="entry name" value="Zn2Cys6_DnaBD"/>
</dbReference>
<dbReference type="PANTHER" id="PTHR47256">
    <property type="entry name" value="ZN(II)2CYS6 TRANSCRIPTION FACTOR (EUROFUNG)-RELATED"/>
    <property type="match status" value="1"/>
</dbReference>
<accession>A0A066X1Q2</accession>
<dbReference type="GO" id="GO:0008270">
    <property type="term" value="F:zinc ion binding"/>
    <property type="evidence" value="ECO:0007669"/>
    <property type="project" value="InterPro"/>
</dbReference>
<comment type="caution">
    <text evidence="3">The sequence shown here is derived from an EMBL/GenBank/DDBJ whole genome shotgun (WGS) entry which is preliminary data.</text>
</comment>
<dbReference type="Pfam" id="PF00172">
    <property type="entry name" value="Zn_clus"/>
    <property type="match status" value="1"/>
</dbReference>
<evidence type="ECO:0000256" key="1">
    <source>
        <dbReference type="ARBA" id="ARBA00023242"/>
    </source>
</evidence>
<evidence type="ECO:0000259" key="2">
    <source>
        <dbReference type="PROSITE" id="PS50048"/>
    </source>
</evidence>
<dbReference type="Gene3D" id="4.10.240.10">
    <property type="entry name" value="Zn(2)-C6 fungal-type DNA-binding domain"/>
    <property type="match status" value="1"/>
</dbReference>
<keyword evidence="1" id="KW-0539">Nucleus</keyword>
<keyword evidence="4" id="KW-1185">Reference proteome</keyword>
<dbReference type="InterPro" id="IPR036864">
    <property type="entry name" value="Zn2-C6_fun-type_DNA-bd_sf"/>
</dbReference>
<sequence length="183" mass="20378">MSSIALLKNTCMAKRHCYREIRPALESNSSSVTVSGPDTGRRSPLRLPLSNLDQRRRNVLVACDSCRKQKSKCSAGQPKCSRCVAKGVECRYNADPSESRITSLKRRHDEMTHRKDSLEYFFAAMLSMPEGQAYNSLKRIRSGTSTDDIVREIEAGCLLVEFASQGDVAALEREELGGTKPFT</sequence>
<dbReference type="AlphaFoldDB" id="A0A066X1Q2"/>